<keyword evidence="3" id="KW-1185">Reference proteome</keyword>
<dbReference type="RefSeq" id="XP_050501346.1">
    <property type="nucleotide sequence ID" value="XM_050645389.1"/>
</dbReference>
<organism evidence="2 3">
    <name type="scientific">Diabrotica virgifera virgifera</name>
    <name type="common">western corn rootworm</name>
    <dbReference type="NCBI Taxonomy" id="50390"/>
    <lineage>
        <taxon>Eukaryota</taxon>
        <taxon>Metazoa</taxon>
        <taxon>Ecdysozoa</taxon>
        <taxon>Arthropoda</taxon>
        <taxon>Hexapoda</taxon>
        <taxon>Insecta</taxon>
        <taxon>Pterygota</taxon>
        <taxon>Neoptera</taxon>
        <taxon>Endopterygota</taxon>
        <taxon>Coleoptera</taxon>
        <taxon>Polyphaga</taxon>
        <taxon>Cucujiformia</taxon>
        <taxon>Chrysomeloidea</taxon>
        <taxon>Chrysomelidae</taxon>
        <taxon>Galerucinae</taxon>
        <taxon>Diabroticina</taxon>
        <taxon>Diabroticites</taxon>
        <taxon>Diabrotica</taxon>
    </lineage>
</organism>
<accession>A0ABM5JTT4</accession>
<evidence type="ECO:0000313" key="3">
    <source>
        <dbReference type="Proteomes" id="UP001652700"/>
    </source>
</evidence>
<reference evidence="2" key="1">
    <citation type="submission" date="2025-05" db="UniProtKB">
        <authorList>
            <consortium name="EnsemblMetazoa"/>
        </authorList>
    </citation>
    <scope>IDENTIFICATION</scope>
</reference>
<dbReference type="Proteomes" id="UP001652700">
    <property type="component" value="Unplaced"/>
</dbReference>
<feature type="region of interest" description="Disordered" evidence="1">
    <location>
        <begin position="89"/>
        <end position="115"/>
    </location>
</feature>
<protein>
    <recommendedName>
        <fullName evidence="4">Protein TsetseEP-like</fullName>
    </recommendedName>
</protein>
<feature type="compositionally biased region" description="Polar residues" evidence="1">
    <location>
        <begin position="106"/>
        <end position="115"/>
    </location>
</feature>
<proteinExistence type="predicted"/>
<sequence>MPTRFDVKIMKNILFLSICGLLICHVFSASVEKRVERKNIVKRSLEAISTIKQTTGEIVQKVKTGVKVAKCALHTVGDKIYSHSHQIDPCTGRENAEGKSSDGGIETQNKVPNTDTSTLIDVRMKQDSKEEEKVAARTIIVRANCPEGFLADAVGTCREVY</sequence>
<dbReference type="GeneID" id="126881237"/>
<evidence type="ECO:0000313" key="2">
    <source>
        <dbReference type="EnsemblMetazoa" id="XP_050501346.1"/>
    </source>
</evidence>
<dbReference type="EnsemblMetazoa" id="XM_050645389.1">
    <property type="protein sequence ID" value="XP_050501346.1"/>
    <property type="gene ID" value="LOC126881237"/>
</dbReference>
<name>A0ABM5JTT4_DIAVI</name>
<evidence type="ECO:0008006" key="4">
    <source>
        <dbReference type="Google" id="ProtNLM"/>
    </source>
</evidence>
<evidence type="ECO:0000256" key="1">
    <source>
        <dbReference type="SAM" id="MobiDB-lite"/>
    </source>
</evidence>